<dbReference type="RefSeq" id="WP_150041194.1">
    <property type="nucleotide sequence ID" value="NZ_OW485605.1"/>
</dbReference>
<gene>
    <name evidence="1" type="ORF">F1189_12760</name>
</gene>
<reference evidence="1 2" key="1">
    <citation type="submission" date="2019-09" db="EMBL/GenBank/DDBJ databases">
        <title>Genome sequence of Rhodovastum atsumiense, a diverse member of the Acetobacteraceae family of non-sulfur purple photosynthetic bacteria.</title>
        <authorList>
            <person name="Meyer T."/>
            <person name="Kyndt J."/>
        </authorList>
    </citation>
    <scope>NUCLEOTIDE SEQUENCE [LARGE SCALE GENOMIC DNA]</scope>
    <source>
        <strain evidence="1 2">DSM 21279</strain>
    </source>
</reference>
<protein>
    <submittedName>
        <fullName evidence="1">Uncharacterized protein</fullName>
    </submittedName>
</protein>
<dbReference type="EMBL" id="VWPK01000017">
    <property type="protein sequence ID" value="KAA5611896.1"/>
    <property type="molecule type" value="Genomic_DNA"/>
</dbReference>
<dbReference type="Proteomes" id="UP000325255">
    <property type="component" value="Unassembled WGS sequence"/>
</dbReference>
<sequence length="72" mass="7585">MITAAQGPQAALTPSEAELFRCPPPPVLPEGAVGYEDVLAVALRLRAALDTCRDMDSRLIELATRPATASAH</sequence>
<organism evidence="1 2">
    <name type="scientific">Rhodovastum atsumiense</name>
    <dbReference type="NCBI Taxonomy" id="504468"/>
    <lineage>
        <taxon>Bacteria</taxon>
        <taxon>Pseudomonadati</taxon>
        <taxon>Pseudomonadota</taxon>
        <taxon>Alphaproteobacteria</taxon>
        <taxon>Acetobacterales</taxon>
        <taxon>Acetobacteraceae</taxon>
        <taxon>Rhodovastum</taxon>
    </lineage>
</organism>
<accession>A0A5M6IU96</accession>
<proteinExistence type="predicted"/>
<keyword evidence="2" id="KW-1185">Reference proteome</keyword>
<name>A0A5M6IU96_9PROT</name>
<comment type="caution">
    <text evidence="1">The sequence shown here is derived from an EMBL/GenBank/DDBJ whole genome shotgun (WGS) entry which is preliminary data.</text>
</comment>
<evidence type="ECO:0000313" key="2">
    <source>
        <dbReference type="Proteomes" id="UP000325255"/>
    </source>
</evidence>
<dbReference type="AlphaFoldDB" id="A0A5M6IU96"/>
<evidence type="ECO:0000313" key="1">
    <source>
        <dbReference type="EMBL" id="KAA5611896.1"/>
    </source>
</evidence>